<sequence length="441" mass="47229">MISPQAIDTLIEARWIIPVEPHGLVLERHSLAVDAGRIVALLPSEEAAARYAPRRQVSLPQHALLPGLVNLHTHAAMTLLRGYADDIALMDWLNQRIWPAESRHVSPAFVRDGSLLACAEMLRGGVTCFNDMYFHPEEAGAAAIRLGMRAALGLVVLEFPSPYAADAGDYLAKGLAARDALRDEALISFCMAPHAPYTVSDGTLERIMTLADQLDLPIHMHVHETRAEIADSVAQYGIRPLARLQRLGLLGPGLIAVHAVHLETEEIALLAAHGASVAHCPSSNMKLGSGIAPIAALQAQGIRVGLGSDGAASNNRLDLFREMHQAALLAKVANHDAAVLGAHQALRMATLDGATALGLERHIGSLVAGKAADLCAVRLDDPVLQPCFDPVSHLVHVAGREHVSHVWVAGEARVLEGRLLGIEAVELLDIADSWHNRLTIQ</sequence>
<dbReference type="AlphaFoldDB" id="A0A1J5RVL7"/>
<keyword evidence="1" id="KW-0479">Metal-binding</keyword>
<accession>A0A1J5RVL7</accession>
<dbReference type="EMBL" id="MLJW01000103">
    <property type="protein sequence ID" value="OIQ99706.1"/>
    <property type="molecule type" value="Genomic_DNA"/>
</dbReference>
<keyword evidence="3" id="KW-0862">Zinc</keyword>
<protein>
    <submittedName>
        <fullName evidence="5">5-methylthioadenosine/S-adenosylhomocysteine deaminase</fullName>
        <ecNumber evidence="5">3.5.4.28</ecNumber>
        <ecNumber evidence="5">3.5.4.31</ecNumber>
    </submittedName>
</protein>
<dbReference type="SUPFAM" id="SSF51338">
    <property type="entry name" value="Composite domain of metallo-dependent hydrolases"/>
    <property type="match status" value="1"/>
</dbReference>
<dbReference type="EC" id="3.5.4.31" evidence="5"/>
<evidence type="ECO:0000256" key="1">
    <source>
        <dbReference type="ARBA" id="ARBA00022723"/>
    </source>
</evidence>
<gene>
    <name evidence="5" type="primary">mtaD_2</name>
    <name evidence="5" type="ORF">GALL_182860</name>
</gene>
<dbReference type="InterPro" id="IPR011059">
    <property type="entry name" value="Metal-dep_hydrolase_composite"/>
</dbReference>
<evidence type="ECO:0000256" key="3">
    <source>
        <dbReference type="ARBA" id="ARBA00022833"/>
    </source>
</evidence>
<dbReference type="CDD" id="cd01298">
    <property type="entry name" value="ATZ_TRZ_like"/>
    <property type="match status" value="1"/>
</dbReference>
<dbReference type="InterPro" id="IPR006680">
    <property type="entry name" value="Amidohydro-rel"/>
</dbReference>
<organism evidence="5">
    <name type="scientific">mine drainage metagenome</name>
    <dbReference type="NCBI Taxonomy" id="410659"/>
    <lineage>
        <taxon>unclassified sequences</taxon>
        <taxon>metagenomes</taxon>
        <taxon>ecological metagenomes</taxon>
    </lineage>
</organism>
<keyword evidence="2 5" id="KW-0378">Hydrolase</keyword>
<dbReference type="Gene3D" id="3.20.20.140">
    <property type="entry name" value="Metal-dependent hydrolases"/>
    <property type="match status" value="1"/>
</dbReference>
<dbReference type="SUPFAM" id="SSF51556">
    <property type="entry name" value="Metallo-dependent hydrolases"/>
    <property type="match status" value="1"/>
</dbReference>
<dbReference type="NCBIfam" id="NF006549">
    <property type="entry name" value="PRK09045.1"/>
    <property type="match status" value="1"/>
</dbReference>
<dbReference type="InterPro" id="IPR050287">
    <property type="entry name" value="MTA/SAH_deaminase"/>
</dbReference>
<dbReference type="GO" id="GO:0046872">
    <property type="term" value="F:metal ion binding"/>
    <property type="evidence" value="ECO:0007669"/>
    <property type="project" value="UniProtKB-KW"/>
</dbReference>
<evidence type="ECO:0000259" key="4">
    <source>
        <dbReference type="Pfam" id="PF01979"/>
    </source>
</evidence>
<proteinExistence type="inferred from homology"/>
<dbReference type="GO" id="GO:0090614">
    <property type="term" value="F:5'-methylthioadenosine deaminase activity"/>
    <property type="evidence" value="ECO:0007669"/>
    <property type="project" value="UniProtKB-EC"/>
</dbReference>
<name>A0A1J5RVL7_9ZZZZ</name>
<dbReference type="Gene3D" id="2.30.40.10">
    <property type="entry name" value="Urease, subunit C, domain 1"/>
    <property type="match status" value="1"/>
</dbReference>
<dbReference type="FunFam" id="3.20.20.140:FF:000014">
    <property type="entry name" value="5-methylthioadenosine/S-adenosylhomocysteine deaminase"/>
    <property type="match status" value="1"/>
</dbReference>
<dbReference type="PANTHER" id="PTHR43794:SF11">
    <property type="entry name" value="AMIDOHYDROLASE-RELATED DOMAIN-CONTAINING PROTEIN"/>
    <property type="match status" value="1"/>
</dbReference>
<dbReference type="InterPro" id="IPR032466">
    <property type="entry name" value="Metal_Hydrolase"/>
</dbReference>
<feature type="domain" description="Amidohydrolase-related" evidence="4">
    <location>
        <begin position="64"/>
        <end position="411"/>
    </location>
</feature>
<dbReference type="GO" id="GO:0050270">
    <property type="term" value="F:S-adenosylhomocysteine deaminase activity"/>
    <property type="evidence" value="ECO:0007669"/>
    <property type="project" value="UniProtKB-EC"/>
</dbReference>
<dbReference type="HAMAP" id="MF_01281">
    <property type="entry name" value="MTA_SAH_deamin"/>
    <property type="match status" value="1"/>
</dbReference>
<evidence type="ECO:0000256" key="2">
    <source>
        <dbReference type="ARBA" id="ARBA00022801"/>
    </source>
</evidence>
<evidence type="ECO:0000313" key="5">
    <source>
        <dbReference type="EMBL" id="OIQ99706.1"/>
    </source>
</evidence>
<dbReference type="PANTHER" id="PTHR43794">
    <property type="entry name" value="AMINOHYDROLASE SSNA-RELATED"/>
    <property type="match status" value="1"/>
</dbReference>
<comment type="caution">
    <text evidence="5">The sequence shown here is derived from an EMBL/GenBank/DDBJ whole genome shotgun (WGS) entry which is preliminary data.</text>
</comment>
<reference evidence="5" key="1">
    <citation type="submission" date="2016-10" db="EMBL/GenBank/DDBJ databases">
        <title>Sequence of Gallionella enrichment culture.</title>
        <authorList>
            <person name="Poehlein A."/>
            <person name="Muehling M."/>
            <person name="Daniel R."/>
        </authorList>
    </citation>
    <scope>NUCLEOTIDE SEQUENCE</scope>
</reference>
<dbReference type="InterPro" id="IPR023512">
    <property type="entry name" value="Deaminase_MtaD/DadD"/>
</dbReference>
<dbReference type="EC" id="3.5.4.28" evidence="5"/>
<dbReference type="Pfam" id="PF01979">
    <property type="entry name" value="Amidohydro_1"/>
    <property type="match status" value="1"/>
</dbReference>